<dbReference type="EMBL" id="CP097502">
    <property type="protein sequence ID" value="URD75260.1"/>
    <property type="molecule type" value="Genomic_DNA"/>
</dbReference>
<name>A0A9E7EEA9_9LILI</name>
<feature type="region of interest" description="Disordered" evidence="1">
    <location>
        <begin position="78"/>
        <end position="119"/>
    </location>
</feature>
<gene>
    <name evidence="2" type="ORF">MUK42_34209</name>
</gene>
<sequence>MDARPGRMARLGFFRRTWRERLGFLGFLVGRLRGLEMQMRAGIHSQGAKPSTGHPWLLSRCRPSGASFWCGRWRHGPVGQSGPESDSENDLQSVLNDNDHRPLDDVRNDSIGKEYEDDC</sequence>
<feature type="compositionally biased region" description="Basic and acidic residues" evidence="1">
    <location>
        <begin position="97"/>
        <end position="119"/>
    </location>
</feature>
<dbReference type="Proteomes" id="UP001055439">
    <property type="component" value="Chromosome 1"/>
</dbReference>
<accession>A0A9E7EEA9</accession>
<reference evidence="2" key="1">
    <citation type="submission" date="2022-05" db="EMBL/GenBank/DDBJ databases">
        <title>The Musa troglodytarum L. genome provides insights into the mechanism of non-climacteric behaviour and enrichment of carotenoids.</title>
        <authorList>
            <person name="Wang J."/>
        </authorList>
    </citation>
    <scope>NUCLEOTIDE SEQUENCE</scope>
    <source>
        <tissue evidence="2">Leaf</tissue>
    </source>
</reference>
<evidence type="ECO:0000313" key="3">
    <source>
        <dbReference type="Proteomes" id="UP001055439"/>
    </source>
</evidence>
<dbReference type="AlphaFoldDB" id="A0A9E7EEA9"/>
<keyword evidence="3" id="KW-1185">Reference proteome</keyword>
<protein>
    <submittedName>
        <fullName evidence="2">Uncharacterized protein</fullName>
    </submittedName>
</protein>
<organism evidence="2 3">
    <name type="scientific">Musa troglodytarum</name>
    <name type="common">fe'i banana</name>
    <dbReference type="NCBI Taxonomy" id="320322"/>
    <lineage>
        <taxon>Eukaryota</taxon>
        <taxon>Viridiplantae</taxon>
        <taxon>Streptophyta</taxon>
        <taxon>Embryophyta</taxon>
        <taxon>Tracheophyta</taxon>
        <taxon>Spermatophyta</taxon>
        <taxon>Magnoliopsida</taxon>
        <taxon>Liliopsida</taxon>
        <taxon>Zingiberales</taxon>
        <taxon>Musaceae</taxon>
        <taxon>Musa</taxon>
    </lineage>
</organism>
<proteinExistence type="predicted"/>
<evidence type="ECO:0000313" key="2">
    <source>
        <dbReference type="EMBL" id="URD75260.1"/>
    </source>
</evidence>
<evidence type="ECO:0000256" key="1">
    <source>
        <dbReference type="SAM" id="MobiDB-lite"/>
    </source>
</evidence>